<evidence type="ECO:0000313" key="6">
    <source>
        <dbReference type="EMBL" id="MDC4240154.1"/>
    </source>
</evidence>
<dbReference type="Gene3D" id="1.50.10.100">
    <property type="entry name" value="Chondroitin AC/alginate lyase"/>
    <property type="match status" value="1"/>
</dbReference>
<reference evidence="6" key="1">
    <citation type="submission" date="2022-05" db="EMBL/GenBank/DDBJ databases">
        <title>Draft genome sequence of Clostridium tertium strain CP3 isolated from Peru.</title>
        <authorList>
            <person name="Hurtado R."/>
            <person name="Lima L."/>
            <person name="Sousa T."/>
            <person name="Jaiswal A.K."/>
            <person name="Tiwari S."/>
            <person name="Maturrano L."/>
            <person name="Brenig B."/>
            <person name="Azevedo V."/>
        </authorList>
    </citation>
    <scope>NUCLEOTIDE SEQUENCE</scope>
    <source>
        <strain evidence="6">CP3</strain>
    </source>
</reference>
<dbReference type="EMBL" id="JAMRYU010000007">
    <property type="protein sequence ID" value="MDC4240154.1"/>
    <property type="molecule type" value="Genomic_DNA"/>
</dbReference>
<keyword evidence="7" id="KW-1185">Reference proteome</keyword>
<accession>A0A9X3XM47</accession>
<name>A0A9X3XM47_9CLOT</name>
<keyword evidence="2" id="KW-0732">Signal</keyword>
<keyword evidence="3" id="KW-0574">Periplasm</keyword>
<dbReference type="Gene3D" id="2.70.98.70">
    <property type="match status" value="1"/>
</dbReference>
<evidence type="ECO:0000313" key="7">
    <source>
        <dbReference type="Proteomes" id="UP001141183"/>
    </source>
</evidence>
<comment type="subcellular location">
    <subcellularLocation>
        <location evidence="1">Periplasm</location>
    </subcellularLocation>
</comment>
<dbReference type="GO" id="GO:0016829">
    <property type="term" value="F:lyase activity"/>
    <property type="evidence" value="ECO:0007669"/>
    <property type="project" value="UniProtKB-KW"/>
</dbReference>
<dbReference type="AlphaFoldDB" id="A0A9X3XM47"/>
<evidence type="ECO:0000256" key="1">
    <source>
        <dbReference type="ARBA" id="ARBA00004418"/>
    </source>
</evidence>
<protein>
    <submittedName>
        <fullName evidence="6">Heparinase II/III-family protein</fullName>
    </submittedName>
</protein>
<organism evidence="6 7">
    <name type="scientific">Clostridium tertium</name>
    <dbReference type="NCBI Taxonomy" id="1559"/>
    <lineage>
        <taxon>Bacteria</taxon>
        <taxon>Bacillati</taxon>
        <taxon>Bacillota</taxon>
        <taxon>Clostridia</taxon>
        <taxon>Eubacteriales</taxon>
        <taxon>Clostridiaceae</taxon>
        <taxon>Clostridium</taxon>
    </lineage>
</organism>
<gene>
    <name evidence="6" type="ORF">NE398_08250</name>
</gene>
<dbReference type="InterPro" id="IPR008929">
    <property type="entry name" value="Chondroitin_lyas"/>
</dbReference>
<evidence type="ECO:0000259" key="5">
    <source>
        <dbReference type="Pfam" id="PF07940"/>
    </source>
</evidence>
<evidence type="ECO:0000256" key="4">
    <source>
        <dbReference type="ARBA" id="ARBA00023239"/>
    </source>
</evidence>
<dbReference type="Proteomes" id="UP001141183">
    <property type="component" value="Unassembled WGS sequence"/>
</dbReference>
<dbReference type="InterPro" id="IPR012480">
    <property type="entry name" value="Hepar_II_III_C"/>
</dbReference>
<sequence>MRLKNIDKNNIIRLTPLDDTSIEIAKKIMINKFYLSSALEEIDFNEEIDWEYSHVNNKNTYLLYLHSLTTISYLVNAYELTKSKDYLEKAKEVLYSWMKYEKSYTKNDMIWYDHTVASRSQNILYFYGIAKDELELDTESIESMIMKHVEFLYDDNNYLKNNHGIMMDKALIVFSKTIESDDVDKWSVKAISRLKETFYNSFTLQGVHLENSIYYHNFVYKLYIKIEEFLNEYELSLGKEILERFNKINNYFKYAAKPNGELPLLGDTTKFYIKGIMKDYTSFFDKDAGIVILQSKDEKEIENSTWLSFICGNFKRTHKHFDDLSFTLYYKGEDIFVDSGSFGYRRGKERYYMQSAASHNTLMANKKNYKMLMGDELHSKVKLNNFLSNKYYDIVKGQNYAYEGICLERTIVFFKPDIIIVFDKAISENENVYSQIFNLSPQIKISKISNEECELKGEKVKVNIRQILPVSYHEVHLANRDLPKAVISEKTGKLIDTTQVEFYENAINKKFITLITLDGSENRIKDIKYDDNYEVLKIKVDDLDHILVF</sequence>
<comment type="caution">
    <text evidence="6">The sequence shown here is derived from an EMBL/GenBank/DDBJ whole genome shotgun (WGS) entry which is preliminary data.</text>
</comment>
<dbReference type="Pfam" id="PF07940">
    <property type="entry name" value="Hepar_II_III_C"/>
    <property type="match status" value="1"/>
</dbReference>
<evidence type="ECO:0000256" key="3">
    <source>
        <dbReference type="ARBA" id="ARBA00022764"/>
    </source>
</evidence>
<dbReference type="PANTHER" id="PTHR39210:SF1">
    <property type="entry name" value="HEPARIN-SULFATE LYASE"/>
    <property type="match status" value="1"/>
</dbReference>
<proteinExistence type="predicted"/>
<dbReference type="GO" id="GO:0042597">
    <property type="term" value="C:periplasmic space"/>
    <property type="evidence" value="ECO:0007669"/>
    <property type="project" value="UniProtKB-SubCell"/>
</dbReference>
<dbReference type="RefSeq" id="WP_272470277.1">
    <property type="nucleotide sequence ID" value="NZ_JAMRYU010000007.1"/>
</dbReference>
<keyword evidence="4" id="KW-0456">Lyase</keyword>
<feature type="domain" description="Heparinase II/III-like C-terminal" evidence="5">
    <location>
        <begin position="286"/>
        <end position="454"/>
    </location>
</feature>
<dbReference type="SUPFAM" id="SSF48230">
    <property type="entry name" value="Chondroitin AC/alginate lyase"/>
    <property type="match status" value="1"/>
</dbReference>
<dbReference type="PANTHER" id="PTHR39210">
    <property type="entry name" value="HEPARIN-SULFATE LYASE"/>
    <property type="match status" value="1"/>
</dbReference>
<evidence type="ECO:0000256" key="2">
    <source>
        <dbReference type="ARBA" id="ARBA00022729"/>
    </source>
</evidence>